<keyword evidence="3 10" id="KW-0328">Glycosyltransferase</keyword>
<dbReference type="KEGG" id="goe:100903906"/>
<proteinExistence type="inferred from homology"/>
<evidence type="ECO:0000256" key="9">
    <source>
        <dbReference type="ARBA" id="ARBA00023136"/>
    </source>
</evidence>
<dbReference type="PANTHER" id="PTHR11214:SF3">
    <property type="entry name" value="BETA-1,3-GALACTOSYLTRANSFERASE 6"/>
    <property type="match status" value="1"/>
</dbReference>
<name>A0AAJ6QXL7_9ACAR</name>
<dbReference type="GO" id="GO:0016758">
    <property type="term" value="F:hexosyltransferase activity"/>
    <property type="evidence" value="ECO:0007669"/>
    <property type="project" value="InterPro"/>
</dbReference>
<reference evidence="12" key="1">
    <citation type="submission" date="2025-08" db="UniProtKB">
        <authorList>
            <consortium name="RefSeq"/>
        </authorList>
    </citation>
    <scope>IDENTIFICATION</scope>
</reference>
<evidence type="ECO:0000256" key="10">
    <source>
        <dbReference type="RuleBase" id="RU363063"/>
    </source>
</evidence>
<evidence type="ECO:0000256" key="2">
    <source>
        <dbReference type="ARBA" id="ARBA00008661"/>
    </source>
</evidence>
<evidence type="ECO:0000256" key="7">
    <source>
        <dbReference type="ARBA" id="ARBA00022989"/>
    </source>
</evidence>
<evidence type="ECO:0000256" key="3">
    <source>
        <dbReference type="ARBA" id="ARBA00022676"/>
    </source>
</evidence>
<dbReference type="Gene3D" id="3.90.550.50">
    <property type="match status" value="1"/>
</dbReference>
<dbReference type="GO" id="GO:0000139">
    <property type="term" value="C:Golgi membrane"/>
    <property type="evidence" value="ECO:0007669"/>
    <property type="project" value="UniProtKB-SubCell"/>
</dbReference>
<keyword evidence="4" id="KW-0808">Transferase</keyword>
<gene>
    <name evidence="12" type="primary">LOC100903906</name>
</gene>
<evidence type="ECO:0000256" key="1">
    <source>
        <dbReference type="ARBA" id="ARBA00004323"/>
    </source>
</evidence>
<evidence type="ECO:0000256" key="6">
    <source>
        <dbReference type="ARBA" id="ARBA00022968"/>
    </source>
</evidence>
<evidence type="ECO:0000256" key="4">
    <source>
        <dbReference type="ARBA" id="ARBA00022679"/>
    </source>
</evidence>
<keyword evidence="6" id="KW-0735">Signal-anchor</keyword>
<protein>
    <recommendedName>
        <fullName evidence="10">Hexosyltransferase</fullName>
        <ecNumber evidence="10">2.4.1.-</ecNumber>
    </recommendedName>
</protein>
<keyword evidence="5" id="KW-0812">Transmembrane</keyword>
<dbReference type="AlphaFoldDB" id="A0AAJ6QXL7"/>
<comment type="subcellular location">
    <subcellularLocation>
        <location evidence="1 10">Golgi apparatus membrane</location>
        <topology evidence="1 10">Single-pass type II membrane protein</topology>
    </subcellularLocation>
</comment>
<dbReference type="GeneID" id="100903906"/>
<evidence type="ECO:0000256" key="8">
    <source>
        <dbReference type="ARBA" id="ARBA00023034"/>
    </source>
</evidence>
<keyword evidence="9" id="KW-0472">Membrane</keyword>
<keyword evidence="11" id="KW-1185">Reference proteome</keyword>
<comment type="similarity">
    <text evidence="2 10">Belongs to the glycosyltransferase 31 family.</text>
</comment>
<evidence type="ECO:0000256" key="5">
    <source>
        <dbReference type="ARBA" id="ARBA00022692"/>
    </source>
</evidence>
<evidence type="ECO:0000313" key="12">
    <source>
        <dbReference type="RefSeq" id="XP_003747177.1"/>
    </source>
</evidence>
<dbReference type="Pfam" id="PF01762">
    <property type="entry name" value="Galactosyl_T"/>
    <property type="match status" value="1"/>
</dbReference>
<organism evidence="11 12">
    <name type="scientific">Galendromus occidentalis</name>
    <name type="common">western predatory mite</name>
    <dbReference type="NCBI Taxonomy" id="34638"/>
    <lineage>
        <taxon>Eukaryota</taxon>
        <taxon>Metazoa</taxon>
        <taxon>Ecdysozoa</taxon>
        <taxon>Arthropoda</taxon>
        <taxon>Chelicerata</taxon>
        <taxon>Arachnida</taxon>
        <taxon>Acari</taxon>
        <taxon>Parasitiformes</taxon>
        <taxon>Mesostigmata</taxon>
        <taxon>Gamasina</taxon>
        <taxon>Phytoseioidea</taxon>
        <taxon>Phytoseiidae</taxon>
        <taxon>Typhlodrominae</taxon>
        <taxon>Galendromus</taxon>
    </lineage>
</organism>
<dbReference type="EC" id="2.4.1.-" evidence="10"/>
<dbReference type="RefSeq" id="XP_003747177.1">
    <property type="nucleotide sequence ID" value="XM_003747129.1"/>
</dbReference>
<keyword evidence="8 10" id="KW-0333">Golgi apparatus</keyword>
<dbReference type="PANTHER" id="PTHR11214">
    <property type="entry name" value="BETA-1,3-N-ACETYLGLUCOSAMINYLTRANSFERASE"/>
    <property type="match status" value="1"/>
</dbReference>
<dbReference type="Proteomes" id="UP000694867">
    <property type="component" value="Unplaced"/>
</dbReference>
<keyword evidence="7" id="KW-1133">Transmembrane helix</keyword>
<accession>A0AAJ6QXL7</accession>
<dbReference type="InterPro" id="IPR002659">
    <property type="entry name" value="Glyco_trans_31"/>
</dbReference>
<sequence>MRWMRRLVPLCLISALSLVSLIVLLTRNVDFFGTGTGTRNRSWSMDYRIIFEPTVFREDRPVLFVVTSAPGNFGKRNAIRRTWGGSPSARVLYLLGVSANQTEEEERRIELEAKTHNDILQFDFEDNYRNLTLKSCALVMWVFRNAWPKRKVVIKVDDDTCVDMPLLSHILGDFKDGIYGEYRGMSKPLRCVSPACTKWGLTNEEYEAAYFPPHLQGSFYVIAESAVAKLHEYLFTPRFLFIEDVYLTGLVARAANVSVQPMPRETIVNPLHARLDWKKQKNLVAQHQCDEKFQQEFWQHTSGI</sequence>
<evidence type="ECO:0000313" key="11">
    <source>
        <dbReference type="Proteomes" id="UP000694867"/>
    </source>
</evidence>
<dbReference type="GO" id="GO:0006493">
    <property type="term" value="P:protein O-linked glycosylation"/>
    <property type="evidence" value="ECO:0007669"/>
    <property type="project" value="TreeGrafter"/>
</dbReference>